<sequence>MVIRIDGIPERCFILYNAADTTIRHCYINRVTALLYLIAKMIRGQAASIFILSPSP</sequence>
<name>A0A383CZ42_9ZZZZ</name>
<dbReference type="AlphaFoldDB" id="A0A383CZ42"/>
<protein>
    <submittedName>
        <fullName evidence="1">Uncharacterized protein</fullName>
    </submittedName>
</protein>
<dbReference type="EMBL" id="UINC01212821">
    <property type="protein sequence ID" value="SVE37310.1"/>
    <property type="molecule type" value="Genomic_DNA"/>
</dbReference>
<evidence type="ECO:0000313" key="1">
    <source>
        <dbReference type="EMBL" id="SVE37310.1"/>
    </source>
</evidence>
<organism evidence="1">
    <name type="scientific">marine metagenome</name>
    <dbReference type="NCBI Taxonomy" id="408172"/>
    <lineage>
        <taxon>unclassified sequences</taxon>
        <taxon>metagenomes</taxon>
        <taxon>ecological metagenomes</taxon>
    </lineage>
</organism>
<reference evidence="1" key="1">
    <citation type="submission" date="2018-05" db="EMBL/GenBank/DDBJ databases">
        <authorList>
            <person name="Lanie J.A."/>
            <person name="Ng W.-L."/>
            <person name="Kazmierczak K.M."/>
            <person name="Andrzejewski T.M."/>
            <person name="Davidsen T.M."/>
            <person name="Wayne K.J."/>
            <person name="Tettelin H."/>
            <person name="Glass J.I."/>
            <person name="Rusch D."/>
            <person name="Podicherti R."/>
            <person name="Tsui H.-C.T."/>
            <person name="Winkler M.E."/>
        </authorList>
    </citation>
    <scope>NUCLEOTIDE SEQUENCE</scope>
</reference>
<proteinExistence type="predicted"/>
<accession>A0A383CZ42</accession>
<gene>
    <name evidence="1" type="ORF">METZ01_LOCUS490164</name>
</gene>